<dbReference type="EMBL" id="CAJVPZ010002284">
    <property type="protein sequence ID" value="CAG8509683.1"/>
    <property type="molecule type" value="Genomic_DNA"/>
</dbReference>
<dbReference type="OrthoDB" id="2441417at2759"/>
<organism evidence="2 3">
    <name type="scientific">Racocetra fulgida</name>
    <dbReference type="NCBI Taxonomy" id="60492"/>
    <lineage>
        <taxon>Eukaryota</taxon>
        <taxon>Fungi</taxon>
        <taxon>Fungi incertae sedis</taxon>
        <taxon>Mucoromycota</taxon>
        <taxon>Glomeromycotina</taxon>
        <taxon>Glomeromycetes</taxon>
        <taxon>Diversisporales</taxon>
        <taxon>Gigasporaceae</taxon>
        <taxon>Racocetra</taxon>
    </lineage>
</organism>
<feature type="compositionally biased region" description="Basic and acidic residues" evidence="1">
    <location>
        <begin position="275"/>
        <end position="288"/>
    </location>
</feature>
<dbReference type="AlphaFoldDB" id="A0A9N8ZX21"/>
<dbReference type="Proteomes" id="UP000789396">
    <property type="component" value="Unassembled WGS sequence"/>
</dbReference>
<reference evidence="2" key="1">
    <citation type="submission" date="2021-06" db="EMBL/GenBank/DDBJ databases">
        <authorList>
            <person name="Kallberg Y."/>
            <person name="Tangrot J."/>
            <person name="Rosling A."/>
        </authorList>
    </citation>
    <scope>NUCLEOTIDE SEQUENCE</scope>
    <source>
        <strain evidence="2">IN212</strain>
    </source>
</reference>
<sequence length="437" mass="49367">LYTFDITSPGGDKLCEGYKILSEDCINGRDVKTITLVDEYEMQLSDSIFAYLMNHSKILDTTSNTLANQVQLTSTRVAPNLESIQNALKYDKKLFHPSTSEFEKVCSLMDKYEIEGTIISKQYGVKGAQDPKEQAVLLGVASTIMPILLNKYPDFLAVDSTGRRNSLNFLNTAFMVRSNEPRGRIVAIFVSDKETISVVDLMFESVKIDQDTWNVFRFGTNIDTQYIEMEDISEENFESEISTSIDGYNKTLCVTSESAASSSLESYLRQKDANGHNKNELKLPERRGPKNKRKSRLVPGESIQLRDTILNIPYYTVKIVEIIGESRVIVNITFENGSQNQRIVQLDDIIGYADEQDSHGNIVVFTIPFGGKKGTLYLTSTCPVDTSLILIQSVFTHQDIYNQATAFVLADSNSYTHLLYQVLDHMEKKKWVEAKFF</sequence>
<feature type="region of interest" description="Disordered" evidence="1">
    <location>
        <begin position="275"/>
        <end position="297"/>
    </location>
</feature>
<proteinExistence type="predicted"/>
<evidence type="ECO:0000313" key="2">
    <source>
        <dbReference type="EMBL" id="CAG8509683.1"/>
    </source>
</evidence>
<name>A0A9N8ZX21_9GLOM</name>
<protein>
    <submittedName>
        <fullName evidence="2">13176_t:CDS:1</fullName>
    </submittedName>
</protein>
<keyword evidence="3" id="KW-1185">Reference proteome</keyword>
<feature type="non-terminal residue" evidence="2">
    <location>
        <position position="437"/>
    </location>
</feature>
<evidence type="ECO:0000313" key="3">
    <source>
        <dbReference type="Proteomes" id="UP000789396"/>
    </source>
</evidence>
<comment type="caution">
    <text evidence="2">The sequence shown here is derived from an EMBL/GenBank/DDBJ whole genome shotgun (WGS) entry which is preliminary data.</text>
</comment>
<evidence type="ECO:0000256" key="1">
    <source>
        <dbReference type="SAM" id="MobiDB-lite"/>
    </source>
</evidence>
<accession>A0A9N8ZX21</accession>
<gene>
    <name evidence="2" type="ORF">RFULGI_LOCUS2838</name>
</gene>